<dbReference type="AlphaFoldDB" id="A0A653A586"/>
<gene>
    <name evidence="1" type="ORF">TRIP_B250321</name>
</gene>
<accession>A0A653A586</accession>
<evidence type="ECO:0000313" key="1">
    <source>
        <dbReference type="EMBL" id="VBB43226.1"/>
    </source>
</evidence>
<proteinExistence type="predicted"/>
<protein>
    <submittedName>
        <fullName evidence="1">Uncharacterized protein</fullName>
    </submittedName>
</protein>
<dbReference type="EMBL" id="UPXX01000018">
    <property type="protein sequence ID" value="VBB43226.1"/>
    <property type="molecule type" value="Genomic_DNA"/>
</dbReference>
<sequence>MCGDVQAASARTFDFIDIAETGTRPAGVGLSTRSV</sequence>
<reference evidence="1" key="1">
    <citation type="submission" date="2018-07" db="EMBL/GenBank/DDBJ databases">
        <authorList>
            <consortium name="Genoscope - CEA"/>
            <person name="William W."/>
        </authorList>
    </citation>
    <scope>NUCLEOTIDE SEQUENCE</scope>
    <source>
        <strain evidence="1">IK1</strain>
    </source>
</reference>
<organism evidence="1">
    <name type="scientific">Uncultured Desulfatiglans sp</name>
    <dbReference type="NCBI Taxonomy" id="1748965"/>
    <lineage>
        <taxon>Bacteria</taxon>
        <taxon>Pseudomonadati</taxon>
        <taxon>Thermodesulfobacteriota</taxon>
        <taxon>Desulfobacteria</taxon>
        <taxon>Desulfatiglandales</taxon>
        <taxon>Desulfatiglandaceae</taxon>
        <taxon>Desulfatiglans</taxon>
        <taxon>environmental samples</taxon>
    </lineage>
</organism>
<name>A0A653A586_UNCDX</name>